<proteinExistence type="predicted"/>
<dbReference type="Proteomes" id="UP000271087">
    <property type="component" value="Unassembled WGS sequence"/>
</dbReference>
<sequence>MRNDWRNRGTSQRSNLQVVNRYAFGEQSLADIADIGNQFSMKDY</sequence>
<evidence type="ECO:0000313" key="3">
    <source>
        <dbReference type="WBParaSite" id="nOo.2.0.1.t13416-RA"/>
    </source>
</evidence>
<accession>A0A182EZ07</accession>
<evidence type="ECO:0000313" key="2">
    <source>
        <dbReference type="Proteomes" id="UP000271087"/>
    </source>
</evidence>
<dbReference type="AlphaFoldDB" id="A0A182EZ07"/>
<reference evidence="1 2" key="2">
    <citation type="submission" date="2018-08" db="EMBL/GenBank/DDBJ databases">
        <authorList>
            <person name="Laetsch R D."/>
            <person name="Stevens L."/>
            <person name="Kumar S."/>
            <person name="Blaxter L. M."/>
        </authorList>
    </citation>
    <scope>NUCLEOTIDE SEQUENCE [LARGE SCALE GENOMIC DNA]</scope>
</reference>
<organism evidence="3">
    <name type="scientific">Onchocerca ochengi</name>
    <name type="common">Filarial nematode worm</name>
    <dbReference type="NCBI Taxonomy" id="42157"/>
    <lineage>
        <taxon>Eukaryota</taxon>
        <taxon>Metazoa</taxon>
        <taxon>Ecdysozoa</taxon>
        <taxon>Nematoda</taxon>
        <taxon>Chromadorea</taxon>
        <taxon>Rhabditida</taxon>
        <taxon>Spirurina</taxon>
        <taxon>Spiruromorpha</taxon>
        <taxon>Filarioidea</taxon>
        <taxon>Onchocercidae</taxon>
        <taxon>Onchocerca</taxon>
    </lineage>
</organism>
<name>A0A182EZ07_ONCOC</name>
<protein>
    <submittedName>
        <fullName evidence="3">TonB-dependent receptor</fullName>
    </submittedName>
</protein>
<keyword evidence="2" id="KW-1185">Reference proteome</keyword>
<reference evidence="3" key="1">
    <citation type="submission" date="2016-06" db="UniProtKB">
        <authorList>
            <consortium name="WormBaseParasite"/>
        </authorList>
    </citation>
    <scope>IDENTIFICATION</scope>
</reference>
<dbReference type="WBParaSite" id="nOo.2.0.1.t13416-RA">
    <property type="protein sequence ID" value="nOo.2.0.1.t13416-RA"/>
    <property type="gene ID" value="nOo.2.0.1.g13416"/>
</dbReference>
<evidence type="ECO:0000313" key="1">
    <source>
        <dbReference type="EMBL" id="VDN01797.1"/>
    </source>
</evidence>
<gene>
    <name evidence="1" type="ORF">NOO_LOCUS13416</name>
</gene>
<dbReference type="EMBL" id="UYRW01015270">
    <property type="protein sequence ID" value="VDN01797.1"/>
    <property type="molecule type" value="Genomic_DNA"/>
</dbReference>